<dbReference type="InterPro" id="IPR002052">
    <property type="entry name" value="DNA_methylase_N6_adenine_CS"/>
</dbReference>
<evidence type="ECO:0000313" key="2">
    <source>
        <dbReference type="Proteomes" id="UP000253742"/>
    </source>
</evidence>
<dbReference type="EMBL" id="QQBH01000024">
    <property type="protein sequence ID" value="RDD85727.1"/>
    <property type="molecule type" value="Genomic_DNA"/>
</dbReference>
<sequence>MTRMIERWFPCAEVSANSSAGWGSGSTEIGLFPWFAKRPVAQAKAAVVCSLLPWPEDEAEQQRLQELVQQGMSGRYGAWQLLHDEILKANPEGASVLDPFSGRGMIPLEAGRLGLEAHGVDYSPVAVLASTLLTDFPFRDWSKEPRLPFAEESNALYDDRPRLLVDVRATLGEVGRRWTTAMADYYPEVNGKQPWGYLWAIAIPCQECGNRFPLVGSYALRGKSQKRGRKGAPPVTDPGQSFYIEADPATGTCATVVHEGAPRRTPTLTRARTAEGRTLPGKSAICPFCSHVHPLDVHRRLTDEGRATDMLLVVADHSDDFGKEYREPTQADFAAIAAAPAALCELRGPSPFLSAVPDERIAPGNNNIIGPSIYGARTYGDFMCDRQTLAFVMLTRAIAEVVDELVHQTGVSLDYARALSGYAGAVVARKLRRATRGCALDARLNKIHDIYANQGSIVFSQDFFEVGIGTGPGSWASLCKSSMSTLTNLMTDIQGASVSVARGSATSLDLRDKSITALVTDPPYDEMLAYADSSDLIYAWLKRALHNTWPELVVTSDEYGCQEKQEEIIVKRVRGEAPNEHRTREHYDTKIAEAFGEMRRVVRDDGLVTIVFGSGDPEVWQRLLTAIEQAGLVMTGSWPANTEAGSHQGKANIETTLTMTCRPKAPGRSPGRKGAVEAEIKAEIKRRYPDWERWGLAPADMLMAAAGPAMEVVGRYSEILDAKGEPVDIYTFLPLARAAVQEAMAVEINHQPLETFDARTRFALWWVTLYNRQVRGKSELRWQALAATLDLAAIRDLVPDADGGVRFVASRDFKGKINADSTVIDIALALAAASEDGLQAMGQVLAAAQHTADDTFLWSAIQFLADRLPDNDPDSVRFTRVLRNRAGVVGAVESISAIVLDNSQLELIHGDELRRL</sequence>
<dbReference type="GO" id="GO:0032259">
    <property type="term" value="P:methylation"/>
    <property type="evidence" value="ECO:0007669"/>
    <property type="project" value="InterPro"/>
</dbReference>
<organism evidence="1 2">
    <name type="scientific">Streptomyces parvulus</name>
    <dbReference type="NCBI Taxonomy" id="146923"/>
    <lineage>
        <taxon>Bacteria</taxon>
        <taxon>Bacillati</taxon>
        <taxon>Actinomycetota</taxon>
        <taxon>Actinomycetes</taxon>
        <taxon>Kitasatosporales</taxon>
        <taxon>Streptomycetaceae</taxon>
        <taxon>Streptomyces</taxon>
    </lineage>
</organism>
<dbReference type="PROSITE" id="PS00092">
    <property type="entry name" value="N6_MTASE"/>
    <property type="match status" value="1"/>
</dbReference>
<dbReference type="AlphaFoldDB" id="A0A369UZ34"/>
<dbReference type="OrthoDB" id="3197274at2"/>
<dbReference type="GO" id="GO:0008168">
    <property type="term" value="F:methyltransferase activity"/>
    <property type="evidence" value="ECO:0007669"/>
    <property type="project" value="InterPro"/>
</dbReference>
<name>A0A369UZ34_9ACTN</name>
<dbReference type="GO" id="GO:0003676">
    <property type="term" value="F:nucleic acid binding"/>
    <property type="evidence" value="ECO:0007669"/>
    <property type="project" value="InterPro"/>
</dbReference>
<comment type="caution">
    <text evidence="1">The sequence shown here is derived from an EMBL/GenBank/DDBJ whole genome shotgun (WGS) entry which is preliminary data.</text>
</comment>
<evidence type="ECO:0000313" key="1">
    <source>
        <dbReference type="EMBL" id="RDD85727.1"/>
    </source>
</evidence>
<dbReference type="SUPFAM" id="SSF53335">
    <property type="entry name" value="S-adenosyl-L-methionine-dependent methyltransferases"/>
    <property type="match status" value="2"/>
</dbReference>
<accession>A0A369UZ34</accession>
<dbReference type="RefSeq" id="WP_114531709.1">
    <property type="nucleotide sequence ID" value="NZ_QQBH01000024.1"/>
</dbReference>
<gene>
    <name evidence="1" type="ORF">DVZ84_28710</name>
</gene>
<protein>
    <submittedName>
        <fullName evidence="1">DUF1156 domain-containing protein</fullName>
    </submittedName>
</protein>
<dbReference type="InterPro" id="IPR029063">
    <property type="entry name" value="SAM-dependent_MTases_sf"/>
</dbReference>
<dbReference type="Gene3D" id="3.40.50.150">
    <property type="entry name" value="Vaccinia Virus protein VP39"/>
    <property type="match status" value="2"/>
</dbReference>
<proteinExistence type="predicted"/>
<reference evidence="1 2" key="1">
    <citation type="submission" date="2018-07" db="EMBL/GenBank/DDBJ databases">
        <title>Genome guided investigation of antibiotics producing actinomycetales strain isolated from a Macau mangrove ecosystem.</title>
        <authorList>
            <person name="Hu D."/>
        </authorList>
    </citation>
    <scope>NUCLEOTIDE SEQUENCE [LARGE SCALE GENOMIC DNA]</scope>
    <source>
        <strain evidence="1 2">2297</strain>
    </source>
</reference>
<dbReference type="Proteomes" id="UP000253742">
    <property type="component" value="Unassembled WGS sequence"/>
</dbReference>